<comment type="caution">
    <text evidence="3">The sequence shown here is derived from an EMBL/GenBank/DDBJ whole genome shotgun (WGS) entry which is preliminary data.</text>
</comment>
<protein>
    <submittedName>
        <fullName evidence="3">GTPase</fullName>
    </submittedName>
</protein>
<feature type="transmembrane region" description="Helical" evidence="1">
    <location>
        <begin position="48"/>
        <end position="68"/>
    </location>
</feature>
<evidence type="ECO:0000313" key="3">
    <source>
        <dbReference type="EMBL" id="PQJ66822.1"/>
    </source>
</evidence>
<dbReference type="GO" id="GO:0002098">
    <property type="term" value="P:tRNA wobble uridine modification"/>
    <property type="evidence" value="ECO:0007669"/>
    <property type="project" value="TreeGrafter"/>
</dbReference>
<feature type="domain" description="G" evidence="2">
    <location>
        <begin position="285"/>
        <end position="388"/>
    </location>
</feature>
<name>A0A2S7VXI2_PHOAN</name>
<dbReference type="OrthoDB" id="238366at2"/>
<gene>
    <name evidence="3" type="ORF">BTO08_04990</name>
</gene>
<feature type="transmembrane region" description="Helical" evidence="1">
    <location>
        <begin position="21"/>
        <end position="42"/>
    </location>
</feature>
<dbReference type="Pfam" id="PF01926">
    <property type="entry name" value="MMR_HSR1"/>
    <property type="match status" value="1"/>
</dbReference>
<dbReference type="GO" id="GO:0005737">
    <property type="term" value="C:cytoplasm"/>
    <property type="evidence" value="ECO:0007669"/>
    <property type="project" value="TreeGrafter"/>
</dbReference>
<dbReference type="InterPro" id="IPR027417">
    <property type="entry name" value="P-loop_NTPase"/>
</dbReference>
<evidence type="ECO:0000259" key="2">
    <source>
        <dbReference type="Pfam" id="PF01926"/>
    </source>
</evidence>
<dbReference type="PANTHER" id="PTHR42714:SF2">
    <property type="entry name" value="TRNA MODIFICATION GTPASE GTPBP3, MITOCHONDRIAL"/>
    <property type="match status" value="1"/>
</dbReference>
<keyword evidence="1" id="KW-1133">Transmembrane helix</keyword>
<accession>A0A2S7VXI2</accession>
<dbReference type="SUPFAM" id="SSF52540">
    <property type="entry name" value="P-loop containing nucleoside triphosphate hydrolases"/>
    <property type="match status" value="1"/>
</dbReference>
<dbReference type="GO" id="GO:0005525">
    <property type="term" value="F:GTP binding"/>
    <property type="evidence" value="ECO:0007669"/>
    <property type="project" value="InterPro"/>
</dbReference>
<sequence length="513" mass="57912">MKRVNKSYQLVSQLSDGFIPLVAVAILLPVIVLSGFGIVALINNGQWILFFALIAISCLIVFVPYWFIRRKRVVNDAVSDDLAPLHVEGNPQWGAHENQVWQEVTFIIQQQLSDAPEWESLQAHSYVLVAEVADRFNKGKSAQHLSFTAPEFLLMVEEVSRRYRYFLQEHVPFAEKITLKSLQQGYQLKDKVGYAKSAYDVYRLFRIATPTGWLAEARGLVLGKLFDDVSLEVQTKLKMTLLQEVASVAIDLYSGHFKLDDASVPHSKMHDKDQQAAAVPIEPLRVAVIGQISAGKSSVVNGLLGEMSAEISALPSTDKATAYRCEVEGTDVINLIDLPGIDGTESINQMLLKQVTQSDVVLWVLKANQSSRQADIMLKQMIEEFYTQPKNQHRKAPKIVVLVNQVDKLKPVDEWLPPYDLNDIQTNKGKIILDAVNYNQNLMKSDIIIPLSVSSEKLTYNLDVLQEKIQEVYQEGINTQLNRRRIDGDRIDYTEQAQRLYRLGKLVFDTAVK</sequence>
<dbReference type="InterPro" id="IPR006073">
    <property type="entry name" value="GTP-bd"/>
</dbReference>
<dbReference type="RefSeq" id="WP_105060139.1">
    <property type="nucleotide sequence ID" value="NZ_MSCJ01000001.1"/>
</dbReference>
<reference evidence="3 4" key="1">
    <citation type="submission" date="2016-12" db="EMBL/GenBank/DDBJ databases">
        <title>Diversity of luminous bacteria.</title>
        <authorList>
            <person name="Yoshizawa S."/>
            <person name="Kogure K."/>
        </authorList>
    </citation>
    <scope>NUCLEOTIDE SEQUENCE [LARGE SCALE GENOMIC DNA]</scope>
    <source>
        <strain evidence="3 4">LC1-200</strain>
    </source>
</reference>
<keyword evidence="1" id="KW-0812">Transmembrane</keyword>
<dbReference type="GO" id="GO:0030488">
    <property type="term" value="P:tRNA methylation"/>
    <property type="evidence" value="ECO:0007669"/>
    <property type="project" value="TreeGrafter"/>
</dbReference>
<dbReference type="PANTHER" id="PTHR42714">
    <property type="entry name" value="TRNA MODIFICATION GTPASE GTPBP3"/>
    <property type="match status" value="1"/>
</dbReference>
<organism evidence="3 4">
    <name type="scientific">Photobacterium angustum</name>
    <dbReference type="NCBI Taxonomy" id="661"/>
    <lineage>
        <taxon>Bacteria</taxon>
        <taxon>Pseudomonadati</taxon>
        <taxon>Pseudomonadota</taxon>
        <taxon>Gammaproteobacteria</taxon>
        <taxon>Vibrionales</taxon>
        <taxon>Vibrionaceae</taxon>
        <taxon>Photobacterium</taxon>
    </lineage>
</organism>
<dbReference type="Gene3D" id="3.40.50.300">
    <property type="entry name" value="P-loop containing nucleotide triphosphate hydrolases"/>
    <property type="match status" value="1"/>
</dbReference>
<proteinExistence type="predicted"/>
<evidence type="ECO:0000256" key="1">
    <source>
        <dbReference type="SAM" id="Phobius"/>
    </source>
</evidence>
<dbReference type="EMBL" id="MSCJ01000001">
    <property type="protein sequence ID" value="PQJ66822.1"/>
    <property type="molecule type" value="Genomic_DNA"/>
</dbReference>
<dbReference type="AlphaFoldDB" id="A0A2S7VXI2"/>
<keyword evidence="1" id="KW-0472">Membrane</keyword>
<dbReference type="Proteomes" id="UP000238730">
    <property type="component" value="Unassembled WGS sequence"/>
</dbReference>
<evidence type="ECO:0000313" key="4">
    <source>
        <dbReference type="Proteomes" id="UP000238730"/>
    </source>
</evidence>